<dbReference type="EMBL" id="CAJVPY010005855">
    <property type="protein sequence ID" value="CAG8651729.1"/>
    <property type="molecule type" value="Genomic_DNA"/>
</dbReference>
<proteinExistence type="predicted"/>
<sequence>MQDSQRMSKQTRSMAKNRSDSITSNDSMETVATVLANQEIQELVTDSTSREHNIAMEQLHTQQNNHQDNTKREKNTKAEHGNYSSTPTINNLILRLNSESQDNGAASNMGKQQYWAIKK</sequence>
<feature type="compositionally biased region" description="Basic and acidic residues" evidence="1">
    <location>
        <begin position="68"/>
        <end position="80"/>
    </location>
</feature>
<protein>
    <submittedName>
        <fullName evidence="2">22239_t:CDS:1</fullName>
    </submittedName>
</protein>
<feature type="compositionally biased region" description="Polar residues" evidence="1">
    <location>
        <begin position="100"/>
        <end position="111"/>
    </location>
</feature>
<reference evidence="2" key="1">
    <citation type="submission" date="2021-06" db="EMBL/GenBank/DDBJ databases">
        <authorList>
            <person name="Kallberg Y."/>
            <person name="Tangrot J."/>
            <person name="Rosling A."/>
        </authorList>
    </citation>
    <scope>NUCLEOTIDE SEQUENCE</scope>
    <source>
        <strain evidence="2">MA453B</strain>
    </source>
</reference>
<feature type="region of interest" description="Disordered" evidence="1">
    <location>
        <begin position="42"/>
        <end position="88"/>
    </location>
</feature>
<name>A0A9N9DT99_9GLOM</name>
<evidence type="ECO:0000313" key="3">
    <source>
        <dbReference type="Proteomes" id="UP000789405"/>
    </source>
</evidence>
<dbReference type="AlphaFoldDB" id="A0A9N9DT99"/>
<organism evidence="2 3">
    <name type="scientific">Dentiscutata erythropus</name>
    <dbReference type="NCBI Taxonomy" id="1348616"/>
    <lineage>
        <taxon>Eukaryota</taxon>
        <taxon>Fungi</taxon>
        <taxon>Fungi incertae sedis</taxon>
        <taxon>Mucoromycota</taxon>
        <taxon>Glomeromycotina</taxon>
        <taxon>Glomeromycetes</taxon>
        <taxon>Diversisporales</taxon>
        <taxon>Gigasporaceae</taxon>
        <taxon>Dentiscutata</taxon>
    </lineage>
</organism>
<dbReference type="Proteomes" id="UP000789405">
    <property type="component" value="Unassembled WGS sequence"/>
</dbReference>
<accession>A0A9N9DT99</accession>
<comment type="caution">
    <text evidence="2">The sequence shown here is derived from an EMBL/GenBank/DDBJ whole genome shotgun (WGS) entry which is preliminary data.</text>
</comment>
<feature type="region of interest" description="Disordered" evidence="1">
    <location>
        <begin position="1"/>
        <end position="30"/>
    </location>
</feature>
<evidence type="ECO:0000256" key="1">
    <source>
        <dbReference type="SAM" id="MobiDB-lite"/>
    </source>
</evidence>
<gene>
    <name evidence="2" type="ORF">DERYTH_LOCUS10219</name>
</gene>
<feature type="region of interest" description="Disordered" evidence="1">
    <location>
        <begin position="100"/>
        <end position="119"/>
    </location>
</feature>
<evidence type="ECO:0000313" key="2">
    <source>
        <dbReference type="EMBL" id="CAG8651729.1"/>
    </source>
</evidence>
<keyword evidence="3" id="KW-1185">Reference proteome</keyword>